<dbReference type="InterPro" id="IPR011701">
    <property type="entry name" value="MFS"/>
</dbReference>
<reference evidence="5 6" key="1">
    <citation type="submission" date="2016-03" db="EMBL/GenBank/DDBJ databases">
        <title>Acetic acid bacteria sequencing.</title>
        <authorList>
            <person name="Brandt J."/>
            <person name="Jakob F."/>
            <person name="Vogel R.F."/>
        </authorList>
    </citation>
    <scope>NUCLEOTIDE SEQUENCE [LARGE SCALE GENOMIC DNA]</scope>
    <source>
        <strain evidence="5 6">NBRC 101099</strain>
    </source>
</reference>
<dbReference type="GO" id="GO:0016020">
    <property type="term" value="C:membrane"/>
    <property type="evidence" value="ECO:0007669"/>
    <property type="project" value="UniProtKB-SubCell"/>
</dbReference>
<keyword evidence="3" id="KW-1133">Transmembrane helix</keyword>
<evidence type="ECO:0000256" key="2">
    <source>
        <dbReference type="ARBA" id="ARBA00022692"/>
    </source>
</evidence>
<dbReference type="PANTHER" id="PTHR11662">
    <property type="entry name" value="SOLUTE CARRIER FAMILY 17"/>
    <property type="match status" value="1"/>
</dbReference>
<accession>A0A1U9KNV4</accession>
<dbReference type="InterPro" id="IPR020846">
    <property type="entry name" value="MFS_dom"/>
</dbReference>
<dbReference type="AlphaFoldDB" id="A0A1U9KNV4"/>
<evidence type="ECO:0000256" key="1">
    <source>
        <dbReference type="ARBA" id="ARBA00004141"/>
    </source>
</evidence>
<organism evidence="5 6">
    <name type="scientific">Neoasaia chiangmaiensis</name>
    <dbReference type="NCBI Taxonomy" id="320497"/>
    <lineage>
        <taxon>Bacteria</taxon>
        <taxon>Pseudomonadati</taxon>
        <taxon>Pseudomonadota</taxon>
        <taxon>Alphaproteobacteria</taxon>
        <taxon>Acetobacterales</taxon>
        <taxon>Acetobacteraceae</taxon>
        <taxon>Neoasaia</taxon>
    </lineage>
</organism>
<protein>
    <submittedName>
        <fullName evidence="5">Glucarate transporter</fullName>
    </submittedName>
</protein>
<dbReference type="KEGG" id="nch:A0U93_05470"/>
<comment type="subcellular location">
    <subcellularLocation>
        <location evidence="1">Membrane</location>
        <topology evidence="1">Multi-pass membrane protein</topology>
    </subcellularLocation>
</comment>
<name>A0A1U9KNV4_9PROT</name>
<dbReference type="GO" id="GO:0022857">
    <property type="term" value="F:transmembrane transporter activity"/>
    <property type="evidence" value="ECO:0007669"/>
    <property type="project" value="InterPro"/>
</dbReference>
<dbReference type="OrthoDB" id="272777at2"/>
<dbReference type="Gene3D" id="1.20.1250.20">
    <property type="entry name" value="MFS general substrate transporter like domains"/>
    <property type="match status" value="2"/>
</dbReference>
<sequence>MRDLPVLPAQPLRFRYVIYTLTVLMSVICYADRAALSVGMPVIARVFALSPSQIGWVLSSFLWSYFILNLPGAMLLDRFGARRVGTWAVAFWSIAMMLGGMVTTLPLFLVTRVMLGAGEAPTFPLGNKVARAWAPDHERGIMLTALICGLPVGLAAGSVAGAWLITHIGWRAAFLALGGVGLAWSWIWWRAYPRDAAAPGGTTRRILSIRRIFGAAPFWGIVVGQCCANYANFLLMSWLPIILKQVLKLSLLETGVWTAICYLVSAALGLMLGRLGERAMRQQDLRHGTRRWVVGSYFLMATSMGFLPLCQSLPSVIALLAIAMAFLMAGIGANMALLSDLIVEEDLVASTTGLSFTFSNGAGIAAPVVTGYLLQATGNFHGVFYLTAAILLLGVLSIVLLPRRRFHAC</sequence>
<evidence type="ECO:0000313" key="6">
    <source>
        <dbReference type="Proteomes" id="UP000188604"/>
    </source>
</evidence>
<keyword evidence="2" id="KW-0812">Transmembrane</keyword>
<dbReference type="EMBL" id="CP014691">
    <property type="protein sequence ID" value="AQS87476.1"/>
    <property type="molecule type" value="Genomic_DNA"/>
</dbReference>
<gene>
    <name evidence="5" type="ORF">A0U93_05470</name>
</gene>
<dbReference type="SUPFAM" id="SSF103473">
    <property type="entry name" value="MFS general substrate transporter"/>
    <property type="match status" value="1"/>
</dbReference>
<keyword evidence="6" id="KW-1185">Reference proteome</keyword>
<evidence type="ECO:0000256" key="4">
    <source>
        <dbReference type="ARBA" id="ARBA00023136"/>
    </source>
</evidence>
<proteinExistence type="predicted"/>
<dbReference type="InterPro" id="IPR036259">
    <property type="entry name" value="MFS_trans_sf"/>
</dbReference>
<dbReference type="RefSeq" id="WP_077806461.1">
    <property type="nucleotide sequence ID" value="NZ_BJXS01000009.1"/>
</dbReference>
<evidence type="ECO:0000256" key="3">
    <source>
        <dbReference type="ARBA" id="ARBA00022989"/>
    </source>
</evidence>
<keyword evidence="4" id="KW-0472">Membrane</keyword>
<dbReference type="InterPro" id="IPR050382">
    <property type="entry name" value="MFS_Na/Anion_cotransporter"/>
</dbReference>
<dbReference type="Proteomes" id="UP000188604">
    <property type="component" value="Chromosome"/>
</dbReference>
<dbReference type="STRING" id="320497.A0U93_05470"/>
<dbReference type="PROSITE" id="PS50850">
    <property type="entry name" value="MFS"/>
    <property type="match status" value="1"/>
</dbReference>
<dbReference type="PANTHER" id="PTHR11662:SF399">
    <property type="entry name" value="FI19708P1-RELATED"/>
    <property type="match status" value="1"/>
</dbReference>
<dbReference type="Pfam" id="PF07690">
    <property type="entry name" value="MFS_1"/>
    <property type="match status" value="2"/>
</dbReference>
<evidence type="ECO:0000313" key="5">
    <source>
        <dbReference type="EMBL" id="AQS87476.1"/>
    </source>
</evidence>
<dbReference type="CDD" id="cd17319">
    <property type="entry name" value="MFS_ExuT_GudP_like"/>
    <property type="match status" value="1"/>
</dbReference>